<keyword evidence="2" id="KW-0812">Transmembrane</keyword>
<evidence type="ECO:0000256" key="1">
    <source>
        <dbReference type="ARBA" id="ARBA00009477"/>
    </source>
</evidence>
<accession>B9Z0E1</accession>
<evidence type="ECO:0000256" key="2">
    <source>
        <dbReference type="SAM" id="Phobius"/>
    </source>
</evidence>
<evidence type="ECO:0000313" key="5">
    <source>
        <dbReference type="EMBL" id="EEG09547.1"/>
    </source>
</evidence>
<keyword evidence="6" id="KW-1185">Reference proteome</keyword>
<reference evidence="5 6" key="1">
    <citation type="submission" date="2009-02" db="EMBL/GenBank/DDBJ databases">
        <title>Sequencing of the draft genome and assembly of Lutiella nitroferrum 2002.</title>
        <authorList>
            <consortium name="US DOE Joint Genome Institute (JGI-PGF)"/>
            <person name="Lucas S."/>
            <person name="Copeland A."/>
            <person name="Lapidus A."/>
            <person name="Glavina del Rio T."/>
            <person name="Tice H."/>
            <person name="Bruce D."/>
            <person name="Goodwin L."/>
            <person name="Pitluck S."/>
            <person name="Larimer F."/>
            <person name="Land M.L."/>
            <person name="Hauser L."/>
            <person name="Coates J.D."/>
        </authorList>
    </citation>
    <scope>NUCLEOTIDE SEQUENCE [LARGE SCALE GENOMIC DNA]</scope>
    <source>
        <strain evidence="5 6">2002</strain>
    </source>
</reference>
<dbReference type="InterPro" id="IPR058792">
    <property type="entry name" value="Beta-barrel_RND_2"/>
</dbReference>
<gene>
    <name evidence="5" type="ORF">FuraDRAFT_0563</name>
</gene>
<dbReference type="Gene3D" id="2.40.50.100">
    <property type="match status" value="1"/>
</dbReference>
<feature type="domain" description="Multidrug resistance protein MdtA-like barrel-sandwich hybrid" evidence="3">
    <location>
        <begin position="68"/>
        <end position="190"/>
    </location>
</feature>
<dbReference type="eggNOG" id="COG0845">
    <property type="taxonomic scope" value="Bacteria"/>
</dbReference>
<protein>
    <submittedName>
        <fullName evidence="5">Efflux transporter, RND family, MFP subunit</fullName>
    </submittedName>
</protein>
<comment type="caution">
    <text evidence="5">The sequence shown here is derived from an EMBL/GenBank/DDBJ whole genome shotgun (WGS) entry which is preliminary data.</text>
</comment>
<organism evidence="5 6">
    <name type="scientific">Pseudogulbenkiania ferrooxidans 2002</name>
    <dbReference type="NCBI Taxonomy" id="279714"/>
    <lineage>
        <taxon>Bacteria</taxon>
        <taxon>Pseudomonadati</taxon>
        <taxon>Pseudomonadota</taxon>
        <taxon>Betaproteobacteria</taxon>
        <taxon>Neisseriales</taxon>
        <taxon>Chromobacteriaceae</taxon>
        <taxon>Pseudogulbenkiania</taxon>
    </lineage>
</organism>
<evidence type="ECO:0000313" key="6">
    <source>
        <dbReference type="Proteomes" id="UP000003165"/>
    </source>
</evidence>
<evidence type="ECO:0000259" key="4">
    <source>
        <dbReference type="Pfam" id="PF25954"/>
    </source>
</evidence>
<dbReference type="EMBL" id="ACIS01000002">
    <property type="protein sequence ID" value="EEG09547.1"/>
    <property type="molecule type" value="Genomic_DNA"/>
</dbReference>
<dbReference type="GO" id="GO:0015562">
    <property type="term" value="F:efflux transmembrane transporter activity"/>
    <property type="evidence" value="ECO:0007669"/>
    <property type="project" value="TreeGrafter"/>
</dbReference>
<dbReference type="RefSeq" id="WP_008952583.1">
    <property type="nucleotide sequence ID" value="NZ_ACIS01000002.1"/>
</dbReference>
<dbReference type="PANTHER" id="PTHR30469">
    <property type="entry name" value="MULTIDRUG RESISTANCE PROTEIN MDTA"/>
    <property type="match status" value="1"/>
</dbReference>
<dbReference type="InterPro" id="IPR006143">
    <property type="entry name" value="RND_pump_MFP"/>
</dbReference>
<evidence type="ECO:0000259" key="3">
    <source>
        <dbReference type="Pfam" id="PF25917"/>
    </source>
</evidence>
<dbReference type="SUPFAM" id="SSF111369">
    <property type="entry name" value="HlyD-like secretion proteins"/>
    <property type="match status" value="1"/>
</dbReference>
<dbReference type="GO" id="GO:1990281">
    <property type="term" value="C:efflux pump complex"/>
    <property type="evidence" value="ECO:0007669"/>
    <property type="project" value="TreeGrafter"/>
</dbReference>
<dbReference type="Pfam" id="PF25917">
    <property type="entry name" value="BSH_RND"/>
    <property type="match status" value="1"/>
</dbReference>
<proteinExistence type="inferred from homology"/>
<sequence precursor="true">MASNDSRSHRKTALYRAGKGAFFLLFAAGLSVLLWHWLAPPVVKVGHPTRGPAIQAVYATGNVEASVTVTIAPQVGGRLVELRADEGAQVTPGQILARLDDSDLRASLGDEQARLRYAEQHWQRLQALFGSGFATIDQLDQVRSTLDSARATTRHIEEQIKFMTLRAPGAGRIIRRDGEVGDFIPVNQPVFYLAQSGAPPRITTVVDEEDIAGVKVGQPAQITADGFPGRVFEGKVAEITAKGDPLARNYRVRIALPPGTPLLIGMTTEVNIILARREHALLVPSTALNGNAIWLVRNGRASKQTLTLGAKGADRSEVLAGLNDGDTFIAEPPAELKDAQKVRIQPDASPAGTSR</sequence>
<feature type="domain" description="CusB-like beta-barrel" evidence="4">
    <location>
        <begin position="206"/>
        <end position="272"/>
    </location>
</feature>
<keyword evidence="2" id="KW-1133">Transmembrane helix</keyword>
<dbReference type="Gene3D" id="2.40.420.20">
    <property type="match status" value="1"/>
</dbReference>
<keyword evidence="2" id="KW-0472">Membrane</keyword>
<dbReference type="Gene3D" id="1.10.287.470">
    <property type="entry name" value="Helix hairpin bin"/>
    <property type="match status" value="1"/>
</dbReference>
<feature type="transmembrane region" description="Helical" evidence="2">
    <location>
        <begin position="21"/>
        <end position="38"/>
    </location>
</feature>
<comment type="similarity">
    <text evidence="1">Belongs to the membrane fusion protein (MFP) (TC 8.A.1) family.</text>
</comment>
<dbReference type="AlphaFoldDB" id="B9Z0E1"/>
<dbReference type="InterPro" id="IPR058625">
    <property type="entry name" value="MdtA-like_BSH"/>
</dbReference>
<dbReference type="Pfam" id="PF25954">
    <property type="entry name" value="Beta-barrel_RND_2"/>
    <property type="match status" value="1"/>
</dbReference>
<dbReference type="Proteomes" id="UP000003165">
    <property type="component" value="Unassembled WGS sequence"/>
</dbReference>
<name>B9Z0E1_9NEIS</name>
<dbReference type="NCBIfam" id="TIGR01730">
    <property type="entry name" value="RND_mfp"/>
    <property type="match status" value="1"/>
</dbReference>
<dbReference type="Gene3D" id="2.40.30.170">
    <property type="match status" value="1"/>
</dbReference>